<dbReference type="InterPro" id="IPR029058">
    <property type="entry name" value="AB_hydrolase_fold"/>
</dbReference>
<organism evidence="3 4">
    <name type="scientific">Alteromonas gilva</name>
    <dbReference type="NCBI Taxonomy" id="2987522"/>
    <lineage>
        <taxon>Bacteria</taxon>
        <taxon>Pseudomonadati</taxon>
        <taxon>Pseudomonadota</taxon>
        <taxon>Gammaproteobacteria</taxon>
        <taxon>Alteromonadales</taxon>
        <taxon>Alteromonadaceae</taxon>
        <taxon>Alteromonas/Salinimonas group</taxon>
        <taxon>Alteromonas</taxon>
    </lineage>
</organism>
<evidence type="ECO:0000313" key="4">
    <source>
        <dbReference type="Proteomes" id="UP001218788"/>
    </source>
</evidence>
<proteinExistence type="predicted"/>
<feature type="domain" description="Alpha/beta hydrolase fold-3" evidence="2">
    <location>
        <begin position="86"/>
        <end position="295"/>
    </location>
</feature>
<protein>
    <submittedName>
        <fullName evidence="3">Alpha/beta hydrolase</fullName>
    </submittedName>
</protein>
<dbReference type="GO" id="GO:0016787">
    <property type="term" value="F:hydrolase activity"/>
    <property type="evidence" value="ECO:0007669"/>
    <property type="project" value="UniProtKB-KW"/>
</dbReference>
<dbReference type="InterPro" id="IPR050300">
    <property type="entry name" value="GDXG_lipolytic_enzyme"/>
</dbReference>
<dbReference type="PANTHER" id="PTHR48081">
    <property type="entry name" value="AB HYDROLASE SUPERFAMILY PROTEIN C4A8.06C"/>
    <property type="match status" value="1"/>
</dbReference>
<dbReference type="Gene3D" id="3.40.50.1820">
    <property type="entry name" value="alpha/beta hydrolase"/>
    <property type="match status" value="1"/>
</dbReference>
<reference evidence="3 4" key="1">
    <citation type="submission" date="2022-10" db="EMBL/GenBank/DDBJ databases">
        <title>Alteromonas sp. chi3 Genome sequencing.</title>
        <authorList>
            <person name="Park S."/>
        </authorList>
    </citation>
    <scope>NUCLEOTIDE SEQUENCE [LARGE SCALE GENOMIC DNA]</scope>
    <source>
        <strain evidence="4">chi3</strain>
    </source>
</reference>
<dbReference type="RefSeq" id="WP_273641800.1">
    <property type="nucleotide sequence ID" value="NZ_JAQQXP010000002.1"/>
</dbReference>
<dbReference type="PANTHER" id="PTHR48081:SF8">
    <property type="entry name" value="ALPHA_BETA HYDROLASE FOLD-3 DOMAIN-CONTAINING PROTEIN-RELATED"/>
    <property type="match status" value="1"/>
</dbReference>
<comment type="caution">
    <text evidence="3">The sequence shown here is derived from an EMBL/GenBank/DDBJ whole genome shotgun (WGS) entry which is preliminary data.</text>
</comment>
<accession>A0ABT5L4Q0</accession>
<evidence type="ECO:0000256" key="1">
    <source>
        <dbReference type="ARBA" id="ARBA00022801"/>
    </source>
</evidence>
<evidence type="ECO:0000259" key="2">
    <source>
        <dbReference type="Pfam" id="PF07859"/>
    </source>
</evidence>
<keyword evidence="4" id="KW-1185">Reference proteome</keyword>
<name>A0ABT5L4Q0_9ALTE</name>
<keyword evidence="1 3" id="KW-0378">Hydrolase</keyword>
<dbReference type="Proteomes" id="UP001218788">
    <property type="component" value="Unassembled WGS sequence"/>
</dbReference>
<dbReference type="EMBL" id="JAQQXP010000002">
    <property type="protein sequence ID" value="MDC8832015.1"/>
    <property type="molecule type" value="Genomic_DNA"/>
</dbReference>
<dbReference type="Pfam" id="PF07859">
    <property type="entry name" value="Abhydrolase_3"/>
    <property type="match status" value="1"/>
</dbReference>
<sequence length="321" mass="34816">MMNESDESVAPELRPSLNALLQASRQFPPLSGANLGFYRKRAKFGGMTPLADIPYSVVNVPAQPAYRAFRLWIINASPDGAVKPVLLHFHGGGFVMGDCQNSLPRLQQLALETDTVIVSVEYGLAPEVRADEARAQHYAALEWTIAQANTLGIDKGKIGLLGVSAGGGHAALMAQQVVQKQQYQLACQLLLYPMLDDRTGSSIVPPAHHGRYLWTAEQNQYGWQAFLNKTPGSSRVPAHHVAARAASLAGLPPTYIGVGELDLFVNENINYAQRLINDGVSTRLNVVAGAFHAFESVAPQTDLARRFNETLVGAINEFMSQ</sequence>
<evidence type="ECO:0000313" key="3">
    <source>
        <dbReference type="EMBL" id="MDC8832015.1"/>
    </source>
</evidence>
<dbReference type="InterPro" id="IPR013094">
    <property type="entry name" value="AB_hydrolase_3"/>
</dbReference>
<dbReference type="SUPFAM" id="SSF53474">
    <property type="entry name" value="alpha/beta-Hydrolases"/>
    <property type="match status" value="1"/>
</dbReference>
<gene>
    <name evidence="3" type="ORF">OIK42_14750</name>
</gene>